<name>A0A1A2ZAD0_9MYCO</name>
<organism evidence="4 5">
    <name type="scientific">Mycobacterium kyorinense</name>
    <dbReference type="NCBI Taxonomy" id="487514"/>
    <lineage>
        <taxon>Bacteria</taxon>
        <taxon>Bacillati</taxon>
        <taxon>Actinomycetota</taxon>
        <taxon>Actinomycetes</taxon>
        <taxon>Mycobacteriales</taxon>
        <taxon>Mycobacteriaceae</taxon>
        <taxon>Mycobacterium</taxon>
    </lineage>
</organism>
<protein>
    <submittedName>
        <fullName evidence="4">Mammalian cell entry protein</fullName>
    </submittedName>
</protein>
<accession>A0A1A2ZAD0</accession>
<dbReference type="PANTHER" id="PTHR37042:SF4">
    <property type="entry name" value="OUTER MEMBRANE PROTEIN RV1973"/>
    <property type="match status" value="1"/>
</dbReference>
<comment type="caution">
    <text evidence="4">The sequence shown here is derived from an EMBL/GenBank/DDBJ whole genome shotgun (WGS) entry which is preliminary data.</text>
</comment>
<dbReference type="PANTHER" id="PTHR37042">
    <property type="entry name" value="OUTER MEMBRANE PROTEIN RV1973"/>
    <property type="match status" value="1"/>
</dbReference>
<dbReference type="GO" id="GO:0016020">
    <property type="term" value="C:membrane"/>
    <property type="evidence" value="ECO:0007669"/>
    <property type="project" value="UniProtKB-SubCell"/>
</dbReference>
<evidence type="ECO:0000256" key="2">
    <source>
        <dbReference type="ARBA" id="ARBA00023136"/>
    </source>
</evidence>
<dbReference type="AlphaFoldDB" id="A0A1A2ZAD0"/>
<comment type="subcellular location">
    <subcellularLocation>
        <location evidence="1">Membrane</location>
    </subcellularLocation>
</comment>
<keyword evidence="3" id="KW-0812">Transmembrane</keyword>
<dbReference type="EMBL" id="LZKJ01000085">
    <property type="protein sequence ID" value="OBI47609.1"/>
    <property type="molecule type" value="Genomic_DNA"/>
</dbReference>
<dbReference type="Proteomes" id="UP000093592">
    <property type="component" value="Unassembled WGS sequence"/>
</dbReference>
<evidence type="ECO:0000313" key="5">
    <source>
        <dbReference type="Proteomes" id="UP000093592"/>
    </source>
</evidence>
<gene>
    <name evidence="4" type="ORF">A5707_19250</name>
</gene>
<dbReference type="RefSeq" id="WP_065014180.1">
    <property type="nucleotide sequence ID" value="NZ_LZKJ01000085.1"/>
</dbReference>
<keyword evidence="2 3" id="KW-0472">Membrane</keyword>
<keyword evidence="3" id="KW-1133">Transmembrane helix</keyword>
<evidence type="ECO:0000313" key="4">
    <source>
        <dbReference type="EMBL" id="OBI47609.1"/>
    </source>
</evidence>
<feature type="transmembrane region" description="Helical" evidence="3">
    <location>
        <begin position="14"/>
        <end position="37"/>
    </location>
</feature>
<sequence>MAWPDSPIAVQRTALVVGLAVVVVLATLVGWLGFRAYESHETEVRRNLFVQAARQGAVNLTTFDYEHADAEEQRILGSATGSFYANFPQRWQPFLDFVKQSRAALAGTVVEAGLESQTDDAGQVLVAVAVKSTVPGGTEQEAQVWRLRVTVQKMGGEAKLSNVAFVS</sequence>
<evidence type="ECO:0000256" key="1">
    <source>
        <dbReference type="ARBA" id="ARBA00004370"/>
    </source>
</evidence>
<evidence type="ECO:0000256" key="3">
    <source>
        <dbReference type="SAM" id="Phobius"/>
    </source>
</evidence>
<proteinExistence type="predicted"/>
<reference evidence="5" key="1">
    <citation type="submission" date="2016-06" db="EMBL/GenBank/DDBJ databases">
        <authorList>
            <person name="Sutton G."/>
            <person name="Brinkac L."/>
            <person name="Sanka R."/>
            <person name="Adams M."/>
            <person name="Lau E."/>
            <person name="Sam S."/>
            <person name="Sreng N."/>
            <person name="Him V."/>
            <person name="Kerleguer A."/>
            <person name="Cheng S."/>
        </authorList>
    </citation>
    <scope>NUCLEOTIDE SEQUENCE [LARGE SCALE GENOMIC DNA]</scope>
    <source>
        <strain evidence="5">E861</strain>
    </source>
</reference>
<dbReference type="OrthoDB" id="4774723at2"/>